<dbReference type="PROSITE" id="PS51318">
    <property type="entry name" value="TAT"/>
    <property type="match status" value="1"/>
</dbReference>
<name>A0A343TIV2_9EURY</name>
<evidence type="ECO:0000256" key="1">
    <source>
        <dbReference type="SAM" id="MobiDB-lite"/>
    </source>
</evidence>
<gene>
    <name evidence="3" type="primary">amyA</name>
    <name evidence="3" type="ORF">AArcSl_1393</name>
</gene>
<dbReference type="SUPFAM" id="SSF51445">
    <property type="entry name" value="(Trans)glycosidases"/>
    <property type="match status" value="1"/>
</dbReference>
<feature type="domain" description="Glycosyl hydrolase family 13 catalytic" evidence="2">
    <location>
        <begin position="297"/>
        <end position="691"/>
    </location>
</feature>
<sequence>MTDDDTTRENYTHSTHRRTVLGGLAGLGLLSTVAGAGAATNRFPASDVDLDDPTGTGSYHPGEPLFVAVGEKLWNTAWVGPEYIGDRDNLAPGSPQPSADPDNYAADDFSWSVVDRPAGSDAELTYASSLFEDRPRYDEGRDNTAEFEADVAGTYTLELDAPDGTHELTIRALPDDEDAPAGSPRLELDAAYDPDADAFEIDTNAALAPDSRADSDDLEAFFLADDRDGLSTDAISVDGVTATVPADALGGESGRVYAVVHDGDRTSVTDSVELHPDGDVHLPNRAPEWMHDGVMYQIFTRSWAGERGATTFDSLIDGDDVARGVDYLEELGIDAVWLTPIHPAVSAERDLPGGGPHGYDITDYFGVADDLAPAGTDPLSAYREFVDACHDRDIRVVLDLVVNHGGRTLPEFQDTIASQTEEPEYWPIVEEWDRDSPYFDWFDRIDTPREYEGRQLEPAPFATGFWNLQLHPNFNFDNVALREYMLAVAEFWSGEVGVDGFRCDIAWGVPHSFWKDLREVVRANNSAFLLLDEAIPNDPAFSENEFDMHFDTDGFTVPAHAVARGEAAGADLFDRVRDRRRQGFPDYSLILNAVENHDEYRVLNEALDGSRDDPKKAQRAVWAAGVTLPGVPHIYYGMERAISVNGEGRHMGEADHRDGDVHPGGKQRAFMNWSEYDEGHLDFYQSLVAAYQELDVLKPDATLSGAWYNSASDVLVFGRDAGDIDDVDGPERVVVVVNFEAGPAQVFLRPSVGGVDHVSGEDISVETLSDARAVEVETIAVLETPDLLEIGSPISEPDVESGTDYGADEYVYPTGEEYVDGAFDLAAFGVHETPDAYQFRAEIDGDLTNPWELPGGFSLQHLQVYVRDPERDDGTTVAREGVNAELAAPYQYRVVADGEHGSRVESPDGELLAAGEVKTNEVTGAIVAEVPKWAFDADVEDLSVAPLLLGYDSDAPGDVRPVEAEAGPDVFGGGRDDDANPNVIDLVVDVDIDRETALSYDSDSPAEIGYVPLVTPFEEVATFDVETGTGNGPGTYEIPTGDDYYEGAWDIDRLEVHESRDRVRFDYRFTEPLENPWEFDVGFSHQLPQVYVFDPETDDPATTQGRTATNVAFEAPYNYRVNVNPEAGAGVEDAAGEGVTRDVSVDADQHTIRFDVPKAAIGWDRETGVAIAAVVCPFDGFGEGGLRAIAAEADTHVIGGGEDGVPNPKVMDLITPEEVDRSGAFGEYDADSPPVLPYVTLGDLTREELLEAAGEPDDEDAAGETEGETDEEGDETDDETETDPETPTEPAETDTETPGFGIGAGAAAVGAAGWAAKSLAERRAGDEDDRE</sequence>
<dbReference type="SUPFAM" id="SSF49344">
    <property type="entry name" value="CBD9-like"/>
    <property type="match status" value="2"/>
</dbReference>
<dbReference type="InterPro" id="IPR006311">
    <property type="entry name" value="TAT_signal"/>
</dbReference>
<dbReference type="Pfam" id="PF00128">
    <property type="entry name" value="Alpha-amylase"/>
    <property type="match status" value="1"/>
</dbReference>
<dbReference type="OrthoDB" id="18576at2157"/>
<dbReference type="Proteomes" id="UP000263012">
    <property type="component" value="Chromosome"/>
</dbReference>
<reference evidence="4" key="1">
    <citation type="submission" date="2017-11" db="EMBL/GenBank/DDBJ databases">
        <title>Phenotypic and genomic properties of facultatively anaerobic sulfur-reducing natronoarchaea from hypersaline soda lakes.</title>
        <authorList>
            <person name="Sorokin D.Y."/>
            <person name="Kublanov I.V."/>
            <person name="Roman P."/>
            <person name="Sinninghe Damste J.S."/>
            <person name="Golyshin P.N."/>
            <person name="Rojo D."/>
            <person name="Ciordia S."/>
            <person name="Mena M.D.C."/>
            <person name="Ferrer M."/>
            <person name="Messina E."/>
            <person name="Smedile F."/>
            <person name="La Spada G."/>
            <person name="La Cono V."/>
            <person name="Yakimov M.M."/>
        </authorList>
    </citation>
    <scope>NUCLEOTIDE SEQUENCE [LARGE SCALE GENOMIC DNA]</scope>
    <source>
        <strain evidence="4">AArc-Sl</strain>
    </source>
</reference>
<protein>
    <submittedName>
        <fullName evidence="3">Glycoside hydrolase domain protein</fullName>
    </submittedName>
</protein>
<dbReference type="InterPro" id="IPR006047">
    <property type="entry name" value="GH13_cat_dom"/>
</dbReference>
<feature type="compositionally biased region" description="Acidic residues" evidence="1">
    <location>
        <begin position="1254"/>
        <end position="1295"/>
    </location>
</feature>
<organism evidence="3 4">
    <name type="scientific">Halalkaliarchaeum desulfuricum</name>
    <dbReference type="NCBI Taxonomy" id="2055893"/>
    <lineage>
        <taxon>Archaea</taxon>
        <taxon>Methanobacteriati</taxon>
        <taxon>Methanobacteriota</taxon>
        <taxon>Stenosarchaea group</taxon>
        <taxon>Halobacteria</taxon>
        <taxon>Halobacteriales</taxon>
        <taxon>Haloferacaceae</taxon>
        <taxon>Halalkaliarchaeum</taxon>
    </lineage>
</organism>
<keyword evidence="3" id="KW-0378">Hydrolase</keyword>
<dbReference type="KEGG" id="hdf:AArcSl_1393"/>
<dbReference type="GO" id="GO:0016787">
    <property type="term" value="F:hydrolase activity"/>
    <property type="evidence" value="ECO:0007669"/>
    <property type="project" value="UniProtKB-KW"/>
</dbReference>
<dbReference type="Gene3D" id="3.20.20.80">
    <property type="entry name" value="Glycosidases"/>
    <property type="match status" value="1"/>
</dbReference>
<dbReference type="Gene3D" id="2.60.40.1190">
    <property type="match status" value="2"/>
</dbReference>
<dbReference type="EMBL" id="CP025066">
    <property type="protein sequence ID" value="AUX09024.1"/>
    <property type="molecule type" value="Genomic_DNA"/>
</dbReference>
<dbReference type="GO" id="GO:0005975">
    <property type="term" value="P:carbohydrate metabolic process"/>
    <property type="evidence" value="ECO:0007669"/>
    <property type="project" value="InterPro"/>
</dbReference>
<feature type="region of interest" description="Disordered" evidence="1">
    <location>
        <begin position="1253"/>
        <end position="1331"/>
    </location>
</feature>
<evidence type="ECO:0000313" key="3">
    <source>
        <dbReference type="EMBL" id="AUX09024.1"/>
    </source>
</evidence>
<dbReference type="PANTHER" id="PTHR10357">
    <property type="entry name" value="ALPHA-AMYLASE FAMILY MEMBER"/>
    <property type="match status" value="1"/>
</dbReference>
<dbReference type="InterPro" id="IPR019248">
    <property type="entry name" value="Glucodextran_C"/>
</dbReference>
<accession>A0A343TIV2</accession>
<dbReference type="RefSeq" id="WP_119816930.1">
    <property type="nucleotide sequence ID" value="NZ_CP025066.1"/>
</dbReference>
<evidence type="ECO:0000313" key="4">
    <source>
        <dbReference type="Proteomes" id="UP000263012"/>
    </source>
</evidence>
<proteinExistence type="predicted"/>
<dbReference type="SMART" id="SM00642">
    <property type="entry name" value="Aamy"/>
    <property type="match status" value="1"/>
</dbReference>
<dbReference type="Pfam" id="PF09985">
    <property type="entry name" value="Glucodextran_C"/>
    <property type="match status" value="2"/>
</dbReference>
<dbReference type="GeneID" id="37877742"/>
<dbReference type="InterPro" id="IPR017853">
    <property type="entry name" value="GH"/>
</dbReference>
<keyword evidence="4" id="KW-1185">Reference proteome</keyword>
<feature type="compositionally biased region" description="Low complexity" evidence="1">
    <location>
        <begin position="1305"/>
        <end position="1316"/>
    </location>
</feature>
<evidence type="ECO:0000259" key="2">
    <source>
        <dbReference type="SMART" id="SM00642"/>
    </source>
</evidence>